<keyword evidence="1" id="KW-1133">Transmembrane helix</keyword>
<dbReference type="RefSeq" id="WP_205106942.1">
    <property type="nucleotide sequence ID" value="NZ_BAAAHT010000017.1"/>
</dbReference>
<evidence type="ECO:0000313" key="3">
    <source>
        <dbReference type="Proteomes" id="UP000776164"/>
    </source>
</evidence>
<comment type="caution">
    <text evidence="2">The sequence shown here is derived from an EMBL/GenBank/DDBJ whole genome shotgun (WGS) entry which is preliminary data.</text>
</comment>
<sequence length="47" mass="5051">MSYVPEDKDDKKNNKPTTTRIMIWVGVGAVGLYFLVSGIIGIATGGH</sequence>
<reference evidence="2 3" key="1">
    <citation type="submission" date="2021-01" db="EMBL/GenBank/DDBJ databases">
        <title>Sequencing the genomes of 1000 actinobacteria strains.</title>
        <authorList>
            <person name="Klenk H.-P."/>
        </authorList>
    </citation>
    <scope>NUCLEOTIDE SEQUENCE [LARGE SCALE GENOMIC DNA]</scope>
    <source>
        <strain evidence="2 3">DSM 13057</strain>
    </source>
</reference>
<dbReference type="EMBL" id="JAFBBU010000001">
    <property type="protein sequence ID" value="MBM7471147.1"/>
    <property type="molecule type" value="Genomic_DNA"/>
</dbReference>
<feature type="transmembrane region" description="Helical" evidence="1">
    <location>
        <begin position="21"/>
        <end position="43"/>
    </location>
</feature>
<evidence type="ECO:0000313" key="2">
    <source>
        <dbReference type="EMBL" id="MBM7471147.1"/>
    </source>
</evidence>
<keyword evidence="1" id="KW-0812">Transmembrane</keyword>
<evidence type="ECO:0000256" key="1">
    <source>
        <dbReference type="SAM" id="Phobius"/>
    </source>
</evidence>
<accession>A0ABS2L251</accession>
<protein>
    <submittedName>
        <fullName evidence="2">Uncharacterized protein</fullName>
    </submittedName>
</protein>
<keyword evidence="3" id="KW-1185">Reference proteome</keyword>
<name>A0ABS2L251_9MICO</name>
<proteinExistence type="predicted"/>
<gene>
    <name evidence="2" type="ORF">JOE66_000781</name>
</gene>
<dbReference type="Proteomes" id="UP000776164">
    <property type="component" value="Unassembled WGS sequence"/>
</dbReference>
<organism evidence="2 3">
    <name type="scientific">Subtercola frigoramans</name>
    <dbReference type="NCBI Taxonomy" id="120298"/>
    <lineage>
        <taxon>Bacteria</taxon>
        <taxon>Bacillati</taxon>
        <taxon>Actinomycetota</taxon>
        <taxon>Actinomycetes</taxon>
        <taxon>Micrococcales</taxon>
        <taxon>Microbacteriaceae</taxon>
        <taxon>Subtercola</taxon>
    </lineage>
</organism>
<keyword evidence="1" id="KW-0472">Membrane</keyword>